<dbReference type="InterPro" id="IPR036465">
    <property type="entry name" value="vWFA_dom_sf"/>
</dbReference>
<feature type="compositionally biased region" description="Basic and acidic residues" evidence="2">
    <location>
        <begin position="141"/>
        <end position="155"/>
    </location>
</feature>
<dbReference type="Gene3D" id="1.25.40.20">
    <property type="entry name" value="Ankyrin repeat-containing domain"/>
    <property type="match status" value="1"/>
</dbReference>
<dbReference type="InterPro" id="IPR056884">
    <property type="entry name" value="NPHP3-like_N"/>
</dbReference>
<evidence type="ECO:0000256" key="1">
    <source>
        <dbReference type="ARBA" id="ARBA00022737"/>
    </source>
</evidence>
<dbReference type="SUPFAM" id="SSF53300">
    <property type="entry name" value="vWA-like"/>
    <property type="match status" value="1"/>
</dbReference>
<feature type="compositionally biased region" description="Polar residues" evidence="2">
    <location>
        <begin position="127"/>
        <end position="136"/>
    </location>
</feature>
<feature type="region of interest" description="Disordered" evidence="2">
    <location>
        <begin position="1"/>
        <end position="212"/>
    </location>
</feature>
<dbReference type="PROSITE" id="PS50234">
    <property type="entry name" value="VWFA"/>
    <property type="match status" value="1"/>
</dbReference>
<organism evidence="4 5">
    <name type="scientific">Endocarpon pusillum (strain Z07020 / HMAS-L-300199)</name>
    <name type="common">Lichen-forming fungus</name>
    <dbReference type="NCBI Taxonomy" id="1263415"/>
    <lineage>
        <taxon>Eukaryota</taxon>
        <taxon>Fungi</taxon>
        <taxon>Dikarya</taxon>
        <taxon>Ascomycota</taxon>
        <taxon>Pezizomycotina</taxon>
        <taxon>Eurotiomycetes</taxon>
        <taxon>Chaetothyriomycetidae</taxon>
        <taxon>Verrucariales</taxon>
        <taxon>Verrucariaceae</taxon>
        <taxon>Endocarpon</taxon>
    </lineage>
</organism>
<feature type="compositionally biased region" description="Polar residues" evidence="2">
    <location>
        <begin position="38"/>
        <end position="56"/>
    </location>
</feature>
<feature type="compositionally biased region" description="Basic and acidic residues" evidence="2">
    <location>
        <begin position="16"/>
        <end position="30"/>
    </location>
</feature>
<dbReference type="InterPro" id="IPR002035">
    <property type="entry name" value="VWF_A"/>
</dbReference>
<dbReference type="PANTHER" id="PTHR10039">
    <property type="entry name" value="AMELOGENIN"/>
    <property type="match status" value="1"/>
</dbReference>
<evidence type="ECO:0000313" key="4">
    <source>
        <dbReference type="EMBL" id="ERF72750.1"/>
    </source>
</evidence>
<dbReference type="Pfam" id="PF24883">
    <property type="entry name" value="NPHP3_N"/>
    <property type="match status" value="2"/>
</dbReference>
<dbReference type="SUPFAM" id="SSF52540">
    <property type="entry name" value="P-loop containing nucleoside triphosphate hydrolases"/>
    <property type="match status" value="1"/>
</dbReference>
<dbReference type="eggNOG" id="ENOG502SQ95">
    <property type="taxonomic scope" value="Eukaryota"/>
</dbReference>
<gene>
    <name evidence="4" type="ORF">EPUS_04803</name>
</gene>
<dbReference type="RefSeq" id="XP_007801638.1">
    <property type="nucleotide sequence ID" value="XM_007803447.1"/>
</dbReference>
<protein>
    <recommendedName>
        <fullName evidence="3">VWFA domain-containing protein</fullName>
    </recommendedName>
</protein>
<proteinExistence type="predicted"/>
<evidence type="ECO:0000256" key="2">
    <source>
        <dbReference type="SAM" id="MobiDB-lite"/>
    </source>
</evidence>
<sequence>MPWFRTRLPAPNDSPSRSERQVDEVVRRTELSGVSGPGNAQNENRPQLVQSTTPLSGSRERRPSIIPRRMKPSSQSLGGASRNPANTAANNQSELSKSKELQSKSTRAPQNTKPPKSVEATRISEVSGPQQASSGAPGSREASKFTKPPKSEESSGPKNAPRSGKAATSRQGFGSEMPSEFNGVNGANMPLRLEDAPGPGKPSNVDVTNPGTKNDSKTGLCWKKAILLLRKEHPKEFEVLLSASEEKSLKEEEVFDCLGLTSKEQVKSGKAHIYVERLWQALEPFQQLGMIASRVDPHGIAPFAVASLFLLVKLARGLEYRELVIEIFSDITCMMMRWYHFETRLFNQHDPSLINTKDQIDALKGRLTDLFFAALKLAATIYKYLDGHMALRLGRRLIADKVKWQNMLKELRAIEAQCKACKEVMDAESKFQKDNASILAWITNTNQKRDHELLRASLGIDKVYKDCGKWLFITPEYHNWKKGRPASKPVLWLKGTVGTGKTTLMCRAIEELREDFKYGDHGEHPVIHYYCTGTPCVQEEYDKHKLDNPVDCRFSTTECEELLKKLIPSDPKKLRITIVIDALDECEDNGYELLEILGNLLQSRPQSIRLLLSSQLHVRVEENFGDNITESLRVNSTVTKDDMHTFIETEMEKRAKTPGNRILDSRTGLYVEVAGELTNRAMGMFQWVKLRIGIFFPKPPLETTTKVQKELKELRTANPKDLNPTYRRLYANNVIQYERQNTAKTYRLILSAYKPLTLKQVREAVSIENDGKINNEVDEEYIRRRCHSFVIENEDGYLQFAHESARLFLEKVENHGDKDFADVDDFSDTANHREMLEICLKLMMRPNHPMWIPDELRFVQQNGGFDCSSRVTKTNYEQNCDMLIQCMQGTGFSAYTLKYLGYHCRKLGSTQLLGPGLSRDLSNVITEPNTALLWWYRFVITYLSPQEFKDSGNHLESYNQCRRFQKKVLVCMQNNRTPNPFLAVCIWDLAECVDELQARLFPKNEEWSSALQLPLDVCCFYGSSRTLSKLVDVYPAKADALIMEAHGFLGKIPIQVAVEQFRVDVTRILLEFERKRAHITKQERWTSNQLLCLRPLSKRMRILERPDAVPMLKLLLEFEADQTGARFPPSSEECWRGWDIQILSCSTAELTELEAALGRNDSNGGAVVELLLRKYPDHWNVFARDNYFKRPQLVQTPSGEGEKAIKIACRNRDYDLFDPCSPYQELIDVLLKFGAQLADAEEKPAVEKSARACSVAPPQTKEEYVEYAEDFVAKNINNFVDVTEESVKSIAEVAAAQADIVATELGLRPEVTPGLVKLAFYDFVILCDDSSSMTFDEQCIPALNDTLRQVAHFATILQPKGISVRFLNHDEGNARRYDNLTDAHDIAVKVSSVPFYGNTRLGSVLNDKIVRPRIIDKITSGKLERPVFVVIITDGQPTDEHPESLRNTIRYCKDALSRQSYRDAAAVFLISQVGDAAHATTFLKSLETDPQISSMVLCSTENMAAKLAQFQSSQQDKQYTAWVSKSIPKKVPSLED</sequence>
<keyword evidence="1" id="KW-0677">Repeat</keyword>
<dbReference type="GeneID" id="19239757"/>
<dbReference type="HOGENOM" id="CLU_247004_0_0_1"/>
<accession>U1HQP0</accession>
<reference evidence="5" key="1">
    <citation type="journal article" date="2014" name="BMC Genomics">
        <title>Genome characteristics reveal the impact of lichenization on lichen-forming fungus Endocarpon pusillum Hedwig (Verrucariales, Ascomycota).</title>
        <authorList>
            <person name="Wang Y.-Y."/>
            <person name="Liu B."/>
            <person name="Zhang X.-Y."/>
            <person name="Zhou Q.-M."/>
            <person name="Zhang T."/>
            <person name="Li H."/>
            <person name="Yu Y.-F."/>
            <person name="Zhang X.-L."/>
            <person name="Hao X.-Y."/>
            <person name="Wang M."/>
            <person name="Wang L."/>
            <person name="Wei J.-C."/>
        </authorList>
    </citation>
    <scope>NUCLEOTIDE SEQUENCE [LARGE SCALE GENOMIC DNA]</scope>
    <source>
        <strain evidence="5">Z07020 / HMAS-L-300199</strain>
    </source>
</reference>
<dbReference type="Gene3D" id="3.40.50.300">
    <property type="entry name" value="P-loop containing nucleotide triphosphate hydrolases"/>
    <property type="match status" value="1"/>
</dbReference>
<keyword evidence="5" id="KW-1185">Reference proteome</keyword>
<dbReference type="Proteomes" id="UP000019373">
    <property type="component" value="Unassembled WGS sequence"/>
</dbReference>
<dbReference type="OMA" id="HERHIME"/>
<feature type="domain" description="VWFA" evidence="3">
    <location>
        <begin position="1322"/>
        <end position="1514"/>
    </location>
</feature>
<dbReference type="OrthoDB" id="2142040at2759"/>
<evidence type="ECO:0000259" key="3">
    <source>
        <dbReference type="PROSITE" id="PS50234"/>
    </source>
</evidence>
<dbReference type="PANTHER" id="PTHR10039:SF15">
    <property type="entry name" value="NACHT DOMAIN-CONTAINING PROTEIN"/>
    <property type="match status" value="1"/>
</dbReference>
<feature type="compositionally biased region" description="Polar residues" evidence="2">
    <location>
        <begin position="72"/>
        <end position="91"/>
    </location>
</feature>
<dbReference type="InterPro" id="IPR036770">
    <property type="entry name" value="Ankyrin_rpt-contain_sf"/>
</dbReference>
<dbReference type="EMBL" id="KE721051">
    <property type="protein sequence ID" value="ERF72750.1"/>
    <property type="molecule type" value="Genomic_DNA"/>
</dbReference>
<name>U1HQP0_ENDPU</name>
<dbReference type="Gene3D" id="3.40.50.410">
    <property type="entry name" value="von Willebrand factor, type A domain"/>
    <property type="match status" value="1"/>
</dbReference>
<dbReference type="InterPro" id="IPR027417">
    <property type="entry name" value="P-loop_NTPase"/>
</dbReference>
<evidence type="ECO:0000313" key="5">
    <source>
        <dbReference type="Proteomes" id="UP000019373"/>
    </source>
</evidence>